<name>A0A0N4X001_HAEPC</name>
<evidence type="ECO:0000313" key="4">
    <source>
        <dbReference type="WBParaSite" id="HPLM_0001755101-mRNA-1"/>
    </source>
</evidence>
<feature type="compositionally biased region" description="Polar residues" evidence="1">
    <location>
        <begin position="7"/>
        <end position="23"/>
    </location>
</feature>
<reference evidence="4" key="1">
    <citation type="submission" date="2017-02" db="UniProtKB">
        <authorList>
            <consortium name="WormBaseParasite"/>
        </authorList>
    </citation>
    <scope>IDENTIFICATION</scope>
</reference>
<dbReference type="EMBL" id="UZAF01020017">
    <property type="protein sequence ID" value="VDO65616.1"/>
    <property type="molecule type" value="Genomic_DNA"/>
</dbReference>
<evidence type="ECO:0000313" key="2">
    <source>
        <dbReference type="EMBL" id="VDO65616.1"/>
    </source>
</evidence>
<protein>
    <submittedName>
        <fullName evidence="4">EAL domain-containing protein</fullName>
    </submittedName>
</protein>
<organism evidence="4">
    <name type="scientific">Haemonchus placei</name>
    <name type="common">Barber's pole worm</name>
    <dbReference type="NCBI Taxonomy" id="6290"/>
    <lineage>
        <taxon>Eukaryota</taxon>
        <taxon>Metazoa</taxon>
        <taxon>Ecdysozoa</taxon>
        <taxon>Nematoda</taxon>
        <taxon>Chromadorea</taxon>
        <taxon>Rhabditida</taxon>
        <taxon>Rhabditina</taxon>
        <taxon>Rhabditomorpha</taxon>
        <taxon>Strongyloidea</taxon>
        <taxon>Trichostrongylidae</taxon>
        <taxon>Haemonchus</taxon>
    </lineage>
</organism>
<dbReference type="AlphaFoldDB" id="A0A0N4X001"/>
<proteinExistence type="predicted"/>
<gene>
    <name evidence="2" type="ORF">HPLM_LOCUS17542</name>
</gene>
<keyword evidence="3" id="KW-1185">Reference proteome</keyword>
<reference evidence="2 3" key="2">
    <citation type="submission" date="2018-11" db="EMBL/GenBank/DDBJ databases">
        <authorList>
            <consortium name="Pathogen Informatics"/>
        </authorList>
    </citation>
    <scope>NUCLEOTIDE SEQUENCE [LARGE SCALE GENOMIC DNA]</scope>
    <source>
        <strain evidence="2 3">MHpl1</strain>
    </source>
</reference>
<accession>A0A0N4X001</accession>
<dbReference type="Proteomes" id="UP000268014">
    <property type="component" value="Unassembled WGS sequence"/>
</dbReference>
<evidence type="ECO:0000256" key="1">
    <source>
        <dbReference type="SAM" id="MobiDB-lite"/>
    </source>
</evidence>
<dbReference type="WBParaSite" id="HPLM_0001755101-mRNA-1">
    <property type="protein sequence ID" value="HPLM_0001755101-mRNA-1"/>
    <property type="gene ID" value="HPLM_0001755101"/>
</dbReference>
<feature type="region of interest" description="Disordered" evidence="1">
    <location>
        <begin position="1"/>
        <end position="23"/>
    </location>
</feature>
<sequence length="62" mass="6786">MTKEVSNELSEQTQLFYPTSGFDETTSCSGLIRPVLEENETSVMYPVLAKAPLGEGQVVGYL</sequence>
<evidence type="ECO:0000313" key="3">
    <source>
        <dbReference type="Proteomes" id="UP000268014"/>
    </source>
</evidence>